<dbReference type="RefSeq" id="WP_119497314.1">
    <property type="nucleotide sequence ID" value="NZ_NRJH01000048.1"/>
</dbReference>
<keyword evidence="2" id="KW-1185">Reference proteome</keyword>
<dbReference type="EMBL" id="NRJH01000048">
    <property type="protein sequence ID" value="RIY32029.1"/>
    <property type="molecule type" value="Genomic_DNA"/>
</dbReference>
<dbReference type="AlphaFoldDB" id="A0A3A1Y400"/>
<comment type="caution">
    <text evidence="1">The sequence shown here is derived from an EMBL/GenBank/DDBJ whole genome shotgun (WGS) entry which is preliminary data.</text>
</comment>
<gene>
    <name evidence="1" type="ORF">CJP74_05675</name>
</gene>
<sequence length="114" mass="11605">MVTLTLSKVALPSLAVTTAEPLSSPLNVELVRSTLLPVTFKLDAPVAVVPVTVTLPPSAITLTLALVSGVAEILTLSITVSLPLTTTALFSVLEGVKLELVTVALSEASTVTGV</sequence>
<evidence type="ECO:0000313" key="1">
    <source>
        <dbReference type="EMBL" id="RIY32029.1"/>
    </source>
</evidence>
<protein>
    <submittedName>
        <fullName evidence="1">Uncharacterized protein</fullName>
    </submittedName>
</protein>
<proteinExistence type="predicted"/>
<name>A0A3A1Y400_9GAMM</name>
<organism evidence="1 2">
    <name type="scientific">Psittacicella melopsittaci</name>
    <dbReference type="NCBI Taxonomy" id="2028576"/>
    <lineage>
        <taxon>Bacteria</taxon>
        <taxon>Pseudomonadati</taxon>
        <taxon>Pseudomonadota</taxon>
        <taxon>Gammaproteobacteria</taxon>
        <taxon>Pasteurellales</taxon>
        <taxon>Psittacicellaceae</taxon>
        <taxon>Psittacicella</taxon>
    </lineage>
</organism>
<evidence type="ECO:0000313" key="2">
    <source>
        <dbReference type="Proteomes" id="UP000266258"/>
    </source>
</evidence>
<accession>A0A3A1Y400</accession>
<reference evidence="1 2" key="1">
    <citation type="submission" date="2017-08" db="EMBL/GenBank/DDBJ databases">
        <title>Reclassification of Bisgaard taxon 37 and 44.</title>
        <authorList>
            <person name="Christensen H."/>
        </authorList>
    </citation>
    <scope>NUCLEOTIDE SEQUENCE [LARGE SCALE GENOMIC DNA]</scope>
    <source>
        <strain evidence="1 2">B96_4</strain>
    </source>
</reference>
<dbReference type="Proteomes" id="UP000266258">
    <property type="component" value="Unassembled WGS sequence"/>
</dbReference>